<keyword evidence="1" id="KW-1133">Transmembrane helix</keyword>
<dbReference type="AlphaFoldDB" id="X1F5M9"/>
<feature type="non-terminal residue" evidence="2">
    <location>
        <position position="1"/>
    </location>
</feature>
<feature type="non-terminal residue" evidence="2">
    <location>
        <position position="108"/>
    </location>
</feature>
<evidence type="ECO:0000256" key="1">
    <source>
        <dbReference type="SAM" id="Phobius"/>
    </source>
</evidence>
<organism evidence="2">
    <name type="scientific">marine sediment metagenome</name>
    <dbReference type="NCBI Taxonomy" id="412755"/>
    <lineage>
        <taxon>unclassified sequences</taxon>
        <taxon>metagenomes</taxon>
        <taxon>ecological metagenomes</taxon>
    </lineage>
</organism>
<keyword evidence="1" id="KW-0812">Transmembrane</keyword>
<feature type="transmembrane region" description="Helical" evidence="1">
    <location>
        <begin position="76"/>
        <end position="97"/>
    </location>
</feature>
<keyword evidence="1" id="KW-0472">Membrane</keyword>
<feature type="transmembrane region" description="Helical" evidence="1">
    <location>
        <begin position="48"/>
        <end position="70"/>
    </location>
</feature>
<sequence length="108" mass="12276">KSNIVANLHHFKAKLLSDNALLNAVRLLYTQVDSGENKGKSKETIKSFNGFILLKLSIFVFILIYTGWFFSQVVSLGLLIVLSIDGSLALFIIFIWWRPVLFGISRRM</sequence>
<gene>
    <name evidence="2" type="ORF">S01H4_65344</name>
</gene>
<proteinExistence type="predicted"/>
<comment type="caution">
    <text evidence="2">The sequence shown here is derived from an EMBL/GenBank/DDBJ whole genome shotgun (WGS) entry which is preliminary data.</text>
</comment>
<protein>
    <submittedName>
        <fullName evidence="2">Uncharacterized protein</fullName>
    </submittedName>
</protein>
<evidence type="ECO:0000313" key="2">
    <source>
        <dbReference type="EMBL" id="GAH24684.1"/>
    </source>
</evidence>
<accession>X1F5M9</accession>
<name>X1F5M9_9ZZZZ</name>
<dbReference type="EMBL" id="BART01039949">
    <property type="protein sequence ID" value="GAH24684.1"/>
    <property type="molecule type" value="Genomic_DNA"/>
</dbReference>
<reference evidence="2" key="1">
    <citation type="journal article" date="2014" name="Front. Microbiol.">
        <title>High frequency of phylogenetically diverse reductive dehalogenase-homologous genes in deep subseafloor sedimentary metagenomes.</title>
        <authorList>
            <person name="Kawai M."/>
            <person name="Futagami T."/>
            <person name="Toyoda A."/>
            <person name="Takaki Y."/>
            <person name="Nishi S."/>
            <person name="Hori S."/>
            <person name="Arai W."/>
            <person name="Tsubouchi T."/>
            <person name="Morono Y."/>
            <person name="Uchiyama I."/>
            <person name="Ito T."/>
            <person name="Fujiyama A."/>
            <person name="Inagaki F."/>
            <person name="Takami H."/>
        </authorList>
    </citation>
    <scope>NUCLEOTIDE SEQUENCE</scope>
    <source>
        <strain evidence="2">Expedition CK06-06</strain>
    </source>
</reference>